<keyword evidence="3" id="KW-1185">Reference proteome</keyword>
<dbReference type="AlphaFoldDB" id="A0AA40KJ84"/>
<evidence type="ECO:0000313" key="3">
    <source>
        <dbReference type="Proteomes" id="UP001177670"/>
    </source>
</evidence>
<dbReference type="EMBL" id="JAHYIQ010000023">
    <property type="protein sequence ID" value="KAK1122297.1"/>
    <property type="molecule type" value="Genomic_DNA"/>
</dbReference>
<organism evidence="2 3">
    <name type="scientific">Melipona bicolor</name>
    <dbReference type="NCBI Taxonomy" id="60889"/>
    <lineage>
        <taxon>Eukaryota</taxon>
        <taxon>Metazoa</taxon>
        <taxon>Ecdysozoa</taxon>
        <taxon>Arthropoda</taxon>
        <taxon>Hexapoda</taxon>
        <taxon>Insecta</taxon>
        <taxon>Pterygota</taxon>
        <taxon>Neoptera</taxon>
        <taxon>Endopterygota</taxon>
        <taxon>Hymenoptera</taxon>
        <taxon>Apocrita</taxon>
        <taxon>Aculeata</taxon>
        <taxon>Apoidea</taxon>
        <taxon>Anthophila</taxon>
        <taxon>Apidae</taxon>
        <taxon>Melipona</taxon>
    </lineage>
</organism>
<proteinExistence type="predicted"/>
<comment type="caution">
    <text evidence="2">The sequence shown here is derived from an EMBL/GenBank/DDBJ whole genome shotgun (WGS) entry which is preliminary data.</text>
</comment>
<name>A0AA40KJ84_9HYME</name>
<reference evidence="2" key="1">
    <citation type="submission" date="2021-10" db="EMBL/GenBank/DDBJ databases">
        <title>Melipona bicolor Genome sequencing and assembly.</title>
        <authorList>
            <person name="Araujo N.S."/>
            <person name="Arias M.C."/>
        </authorList>
    </citation>
    <scope>NUCLEOTIDE SEQUENCE</scope>
    <source>
        <strain evidence="2">USP_2M_L1-L4_2017</strain>
        <tissue evidence="2">Whole body</tissue>
    </source>
</reference>
<feature type="region of interest" description="Disordered" evidence="1">
    <location>
        <begin position="1"/>
        <end position="36"/>
    </location>
</feature>
<gene>
    <name evidence="2" type="ORF">K0M31_009520</name>
</gene>
<evidence type="ECO:0000313" key="2">
    <source>
        <dbReference type="EMBL" id="KAK1122297.1"/>
    </source>
</evidence>
<dbReference type="Proteomes" id="UP001177670">
    <property type="component" value="Unassembled WGS sequence"/>
</dbReference>
<evidence type="ECO:0000256" key="1">
    <source>
        <dbReference type="SAM" id="MobiDB-lite"/>
    </source>
</evidence>
<accession>A0AA40KJ84</accession>
<protein>
    <submittedName>
        <fullName evidence="2">Uncharacterized protein</fullName>
    </submittedName>
</protein>
<sequence length="90" mass="10370">MVPIRAPLGKRFGRTFSTLSTRPPLPAPHSRLAGSRRPEIRLRFRADLPGQRKQQEEEEEEKAEAAEELLGKMYGIRVQRLGRSWGKFLE</sequence>